<proteinExistence type="predicted"/>
<dbReference type="AlphaFoldDB" id="A0A0L0F0R4"/>
<organism evidence="1 2">
    <name type="scientific">Sphaeroforma arctica JP610</name>
    <dbReference type="NCBI Taxonomy" id="667725"/>
    <lineage>
        <taxon>Eukaryota</taxon>
        <taxon>Ichthyosporea</taxon>
        <taxon>Ichthyophonida</taxon>
        <taxon>Sphaeroforma</taxon>
    </lineage>
</organism>
<reference evidence="1 2" key="1">
    <citation type="submission" date="2011-02" db="EMBL/GenBank/DDBJ databases">
        <title>The Genome Sequence of Sphaeroforma arctica JP610.</title>
        <authorList>
            <consortium name="The Broad Institute Genome Sequencing Platform"/>
            <person name="Russ C."/>
            <person name="Cuomo C."/>
            <person name="Young S.K."/>
            <person name="Zeng Q."/>
            <person name="Gargeya S."/>
            <person name="Alvarado L."/>
            <person name="Berlin A."/>
            <person name="Chapman S.B."/>
            <person name="Chen Z."/>
            <person name="Freedman E."/>
            <person name="Gellesch M."/>
            <person name="Goldberg J."/>
            <person name="Griggs A."/>
            <person name="Gujja S."/>
            <person name="Heilman E."/>
            <person name="Heiman D."/>
            <person name="Howarth C."/>
            <person name="Mehta T."/>
            <person name="Neiman D."/>
            <person name="Pearson M."/>
            <person name="Roberts A."/>
            <person name="Saif S."/>
            <person name="Shea T."/>
            <person name="Shenoy N."/>
            <person name="Sisk P."/>
            <person name="Stolte C."/>
            <person name="Sykes S."/>
            <person name="White J."/>
            <person name="Yandava C."/>
            <person name="Burger G."/>
            <person name="Gray M.W."/>
            <person name="Holland P.W.H."/>
            <person name="King N."/>
            <person name="Lang F.B.F."/>
            <person name="Roger A.J."/>
            <person name="Ruiz-Trillo I."/>
            <person name="Haas B."/>
            <person name="Nusbaum C."/>
            <person name="Birren B."/>
        </authorList>
    </citation>
    <scope>NUCLEOTIDE SEQUENCE [LARGE SCALE GENOMIC DNA]</scope>
    <source>
        <strain evidence="1 2">JP610</strain>
    </source>
</reference>
<dbReference type="Proteomes" id="UP000054560">
    <property type="component" value="Unassembled WGS sequence"/>
</dbReference>
<accession>A0A0L0F0R4</accession>
<gene>
    <name evidence="1" type="ORF">SARC_17165</name>
</gene>
<sequence length="61" mass="7058">MICREIYDEADMANQEYRESVANLRRTSFKNINNRSALRKVLSRANMKSIMTKSNASMSIV</sequence>
<dbReference type="RefSeq" id="XP_014144212.1">
    <property type="nucleotide sequence ID" value="XM_014288737.1"/>
</dbReference>
<dbReference type="GeneID" id="25917669"/>
<evidence type="ECO:0000313" key="2">
    <source>
        <dbReference type="Proteomes" id="UP000054560"/>
    </source>
</evidence>
<feature type="non-terminal residue" evidence="1">
    <location>
        <position position="61"/>
    </location>
</feature>
<dbReference type="EMBL" id="KQ251522">
    <property type="protein sequence ID" value="KNC70310.1"/>
    <property type="molecule type" value="Genomic_DNA"/>
</dbReference>
<keyword evidence="2" id="KW-1185">Reference proteome</keyword>
<protein>
    <submittedName>
        <fullName evidence="1">Uncharacterized protein</fullName>
    </submittedName>
</protein>
<evidence type="ECO:0000313" key="1">
    <source>
        <dbReference type="EMBL" id="KNC70310.1"/>
    </source>
</evidence>
<name>A0A0L0F0R4_9EUKA</name>